<organism evidence="1 2">
    <name type="scientific">Fonsecaea pedrosoi CBS 271.37</name>
    <dbReference type="NCBI Taxonomy" id="1442368"/>
    <lineage>
        <taxon>Eukaryota</taxon>
        <taxon>Fungi</taxon>
        <taxon>Dikarya</taxon>
        <taxon>Ascomycota</taxon>
        <taxon>Pezizomycotina</taxon>
        <taxon>Eurotiomycetes</taxon>
        <taxon>Chaetothyriomycetidae</taxon>
        <taxon>Chaetothyriales</taxon>
        <taxon>Herpotrichiellaceae</taxon>
        <taxon>Fonsecaea</taxon>
    </lineage>
</organism>
<sequence>MFRWLRALAVDAAYFYSLDNSRVTALLVLLGRKRKKKPNNVSQIPIITLDEAVQNRDLQSFQTAGEALAQQFSQKKVPALVSKYLYPSLDHVRSFHSGISSATQYEPTAALVWGVLLVVIQCGCIFAESIEEIISQLGALQSLLPFLERDLGLYPNIKSVELSLRAIFEDYIDFCLVIVRHLAGKPVCTC</sequence>
<accession>A0A0D2DP10</accession>
<name>A0A0D2DP10_9EURO</name>
<dbReference type="VEuPathDB" id="FungiDB:Z517_06093"/>
<dbReference type="Proteomes" id="UP000053029">
    <property type="component" value="Unassembled WGS sequence"/>
</dbReference>
<proteinExistence type="predicted"/>
<protein>
    <submittedName>
        <fullName evidence="1">Uncharacterized protein</fullName>
    </submittedName>
</protein>
<reference evidence="1 2" key="1">
    <citation type="submission" date="2015-01" db="EMBL/GenBank/DDBJ databases">
        <title>The Genome Sequence of Fonsecaea pedrosoi CBS 271.37.</title>
        <authorList>
            <consortium name="The Broad Institute Genomics Platform"/>
            <person name="Cuomo C."/>
            <person name="de Hoog S."/>
            <person name="Gorbushina A."/>
            <person name="Stielow B."/>
            <person name="Teixiera M."/>
            <person name="Abouelleil A."/>
            <person name="Chapman S.B."/>
            <person name="Priest M."/>
            <person name="Young S.K."/>
            <person name="Wortman J."/>
            <person name="Nusbaum C."/>
            <person name="Birren B."/>
        </authorList>
    </citation>
    <scope>NUCLEOTIDE SEQUENCE [LARGE SCALE GENOMIC DNA]</scope>
    <source>
        <strain evidence="1 2">CBS 271.37</strain>
    </source>
</reference>
<keyword evidence="2" id="KW-1185">Reference proteome</keyword>
<dbReference type="GeneID" id="25305583"/>
<evidence type="ECO:0000313" key="2">
    <source>
        <dbReference type="Proteomes" id="UP000053029"/>
    </source>
</evidence>
<dbReference type="EMBL" id="KN846972">
    <property type="protein sequence ID" value="KIW79481.1"/>
    <property type="molecule type" value="Genomic_DNA"/>
</dbReference>
<dbReference type="AlphaFoldDB" id="A0A0D2DP10"/>
<evidence type="ECO:0000313" key="1">
    <source>
        <dbReference type="EMBL" id="KIW79481.1"/>
    </source>
</evidence>
<dbReference type="RefSeq" id="XP_013283289.1">
    <property type="nucleotide sequence ID" value="XM_013427835.1"/>
</dbReference>
<dbReference type="HOGENOM" id="CLU_1428015_0_0_1"/>
<gene>
    <name evidence="1" type="ORF">Z517_06093</name>
</gene>